<dbReference type="Proteomes" id="UP000242243">
    <property type="component" value="Unassembled WGS sequence"/>
</dbReference>
<reference evidence="1 2" key="1">
    <citation type="submission" date="2016-10" db="EMBL/GenBank/DDBJ databases">
        <authorList>
            <person name="de Groot N.N."/>
        </authorList>
    </citation>
    <scope>NUCLEOTIDE SEQUENCE [LARGE SCALE GENOMIC DNA]</scope>
    <source>
        <strain evidence="1 2">DSM 17073</strain>
    </source>
</reference>
<name>A0A1I5PEU9_9BACI</name>
<dbReference type="EMBL" id="FOXC01000014">
    <property type="protein sequence ID" value="SFP32599.1"/>
    <property type="molecule type" value="Genomic_DNA"/>
</dbReference>
<dbReference type="STRING" id="306540.SAMN05421839_11456"/>
<gene>
    <name evidence="1" type="ORF">SAMN05421839_11456</name>
</gene>
<organism evidence="1 2">
    <name type="scientific">Halolactibacillus halophilus</name>
    <dbReference type="NCBI Taxonomy" id="306540"/>
    <lineage>
        <taxon>Bacteria</taxon>
        <taxon>Bacillati</taxon>
        <taxon>Bacillota</taxon>
        <taxon>Bacilli</taxon>
        <taxon>Bacillales</taxon>
        <taxon>Bacillaceae</taxon>
        <taxon>Halolactibacillus</taxon>
    </lineage>
</organism>
<protein>
    <submittedName>
        <fullName evidence="1">Uncharacterized protein</fullName>
    </submittedName>
</protein>
<evidence type="ECO:0000313" key="2">
    <source>
        <dbReference type="Proteomes" id="UP000242243"/>
    </source>
</evidence>
<dbReference type="AlphaFoldDB" id="A0A1I5PEU9"/>
<proteinExistence type="predicted"/>
<accession>A0A1I5PEU9</accession>
<evidence type="ECO:0000313" key="1">
    <source>
        <dbReference type="EMBL" id="SFP32599.1"/>
    </source>
</evidence>
<sequence length="34" mass="4000">MLNQPAEVLNKENAVLLSIHAISPHVYFRREVFY</sequence>